<feature type="transmembrane region" description="Helical" evidence="1">
    <location>
        <begin position="6"/>
        <end position="28"/>
    </location>
</feature>
<dbReference type="AlphaFoldDB" id="X0UUR6"/>
<sequence>MDLAGTALIGVNLLAGFGCAVPVARLLGRVQGNPNRVLRYFALLIGVYFVESVAMVVGMGIPVFSVGLAFVWGIVFGRWLRRSGAPVRRVLQTALALSLYCCLPAASFLVIPVLVSWAGWAVLSVADGTRFGIPEAFPWPTNTILGFYATGVAAAVVLKTLITTGEVSFLIHRREGSAVDG</sequence>
<evidence type="ECO:0000313" key="2">
    <source>
        <dbReference type="EMBL" id="GAG04033.1"/>
    </source>
</evidence>
<reference evidence="2" key="1">
    <citation type="journal article" date="2014" name="Front. Microbiol.">
        <title>High frequency of phylogenetically diverse reductive dehalogenase-homologous genes in deep subseafloor sedimentary metagenomes.</title>
        <authorList>
            <person name="Kawai M."/>
            <person name="Futagami T."/>
            <person name="Toyoda A."/>
            <person name="Takaki Y."/>
            <person name="Nishi S."/>
            <person name="Hori S."/>
            <person name="Arai W."/>
            <person name="Tsubouchi T."/>
            <person name="Morono Y."/>
            <person name="Uchiyama I."/>
            <person name="Ito T."/>
            <person name="Fujiyama A."/>
            <person name="Inagaki F."/>
            <person name="Takami H."/>
        </authorList>
    </citation>
    <scope>NUCLEOTIDE SEQUENCE</scope>
    <source>
        <strain evidence="2">Expedition CK06-06</strain>
    </source>
</reference>
<name>X0UUR6_9ZZZZ</name>
<dbReference type="EMBL" id="BARS01020157">
    <property type="protein sequence ID" value="GAG04033.1"/>
    <property type="molecule type" value="Genomic_DNA"/>
</dbReference>
<keyword evidence="1" id="KW-1133">Transmembrane helix</keyword>
<keyword evidence="1" id="KW-0812">Transmembrane</keyword>
<gene>
    <name evidence="2" type="ORF">S01H1_32545</name>
</gene>
<accession>X0UUR6</accession>
<evidence type="ECO:0000256" key="1">
    <source>
        <dbReference type="SAM" id="Phobius"/>
    </source>
</evidence>
<feature type="transmembrane region" description="Helical" evidence="1">
    <location>
        <begin position="40"/>
        <end position="57"/>
    </location>
</feature>
<keyword evidence="1" id="KW-0472">Membrane</keyword>
<protein>
    <submittedName>
        <fullName evidence="2">Uncharacterized protein</fullName>
    </submittedName>
</protein>
<feature type="transmembrane region" description="Helical" evidence="1">
    <location>
        <begin position="63"/>
        <end position="81"/>
    </location>
</feature>
<proteinExistence type="predicted"/>
<comment type="caution">
    <text evidence="2">The sequence shown here is derived from an EMBL/GenBank/DDBJ whole genome shotgun (WGS) entry which is preliminary data.</text>
</comment>
<feature type="transmembrane region" description="Helical" evidence="1">
    <location>
        <begin position="93"/>
        <end position="123"/>
    </location>
</feature>
<feature type="transmembrane region" description="Helical" evidence="1">
    <location>
        <begin position="143"/>
        <end position="162"/>
    </location>
</feature>
<organism evidence="2">
    <name type="scientific">marine sediment metagenome</name>
    <dbReference type="NCBI Taxonomy" id="412755"/>
    <lineage>
        <taxon>unclassified sequences</taxon>
        <taxon>metagenomes</taxon>
        <taxon>ecological metagenomes</taxon>
    </lineage>
</organism>